<dbReference type="GO" id="GO:0015418">
    <property type="term" value="F:ABC-type quaternary ammonium compound transporting activity"/>
    <property type="evidence" value="ECO:0007669"/>
    <property type="project" value="UniProtKB-EC"/>
</dbReference>
<comment type="caution">
    <text evidence="12">The sequence shown here is derived from an EMBL/GenBank/DDBJ whole genome shotgun (WGS) entry which is preliminary data.</text>
</comment>
<dbReference type="Gene3D" id="3.10.580.10">
    <property type="entry name" value="CBS-domain"/>
    <property type="match status" value="1"/>
</dbReference>
<dbReference type="NCBIfam" id="TIGR01186">
    <property type="entry name" value="proV"/>
    <property type="match status" value="1"/>
</dbReference>
<evidence type="ECO:0000256" key="6">
    <source>
        <dbReference type="ARBA" id="ARBA00023122"/>
    </source>
</evidence>
<dbReference type="eggNOG" id="COG1125">
    <property type="taxonomic scope" value="Bacteria"/>
</dbReference>
<gene>
    <name evidence="12" type="ORF">FD51_GL001512</name>
</gene>
<dbReference type="eggNOG" id="COG2905">
    <property type="taxonomic scope" value="Bacteria"/>
</dbReference>
<dbReference type="GO" id="GO:0005886">
    <property type="term" value="C:plasma membrane"/>
    <property type="evidence" value="ECO:0007669"/>
    <property type="project" value="UniProtKB-SubCell"/>
</dbReference>
<evidence type="ECO:0000256" key="8">
    <source>
        <dbReference type="RuleBase" id="RU369116"/>
    </source>
</evidence>
<dbReference type="FunFam" id="3.40.50.300:FF:000425">
    <property type="entry name" value="Probable ABC transporter, ATP-binding subunit"/>
    <property type="match status" value="1"/>
</dbReference>
<evidence type="ECO:0000256" key="7">
    <source>
        <dbReference type="PROSITE-ProRule" id="PRU00703"/>
    </source>
</evidence>
<feature type="domain" description="CBS" evidence="11">
    <location>
        <begin position="330"/>
        <end position="388"/>
    </location>
</feature>
<dbReference type="Proteomes" id="UP000051984">
    <property type="component" value="Unassembled WGS sequence"/>
</dbReference>
<evidence type="ECO:0000259" key="11">
    <source>
        <dbReference type="PROSITE" id="PS51371"/>
    </source>
</evidence>
<reference evidence="12 13" key="1">
    <citation type="journal article" date="2015" name="Genome Announc.">
        <title>Expanding the biotechnology potential of lactobacilli through comparative genomics of 213 strains and associated genera.</title>
        <authorList>
            <person name="Sun Z."/>
            <person name="Harris H.M."/>
            <person name="McCann A."/>
            <person name="Guo C."/>
            <person name="Argimon S."/>
            <person name="Zhang W."/>
            <person name="Yang X."/>
            <person name="Jeffery I.B."/>
            <person name="Cooney J.C."/>
            <person name="Kagawa T.F."/>
            <person name="Liu W."/>
            <person name="Song Y."/>
            <person name="Salvetti E."/>
            <person name="Wrobel A."/>
            <person name="Rasinkangas P."/>
            <person name="Parkhill J."/>
            <person name="Rea M.C."/>
            <person name="O'Sullivan O."/>
            <person name="Ritari J."/>
            <person name="Douillard F.P."/>
            <person name="Paul Ross R."/>
            <person name="Yang R."/>
            <person name="Briner A.E."/>
            <person name="Felis G.E."/>
            <person name="de Vos W.M."/>
            <person name="Barrangou R."/>
            <person name="Klaenhammer T.R."/>
            <person name="Caufield P.W."/>
            <person name="Cui Y."/>
            <person name="Zhang H."/>
            <person name="O'Toole P.W."/>
        </authorList>
    </citation>
    <scope>NUCLEOTIDE SEQUENCE [LARGE SCALE GENOMIC DNA]</scope>
    <source>
        <strain evidence="12 13">DSM 20178</strain>
    </source>
</reference>
<dbReference type="InterPro" id="IPR003593">
    <property type="entry name" value="AAA+_ATPase"/>
</dbReference>
<keyword evidence="8" id="KW-0997">Cell inner membrane</keyword>
<feature type="domain" description="CBS" evidence="11">
    <location>
        <begin position="271"/>
        <end position="327"/>
    </location>
</feature>
<evidence type="ECO:0000256" key="3">
    <source>
        <dbReference type="ARBA" id="ARBA00022737"/>
    </source>
</evidence>
<dbReference type="AlphaFoldDB" id="A0A0R1F2P9"/>
<organism evidence="12 13">
    <name type="scientific">Lacticaseibacillus zeae DSM 20178 = KCTC 3804</name>
    <dbReference type="NCBI Taxonomy" id="1423816"/>
    <lineage>
        <taxon>Bacteria</taxon>
        <taxon>Bacillati</taxon>
        <taxon>Bacillota</taxon>
        <taxon>Bacilli</taxon>
        <taxon>Lactobacillales</taxon>
        <taxon>Lactobacillaceae</taxon>
        <taxon>Lacticaseibacillus</taxon>
    </lineage>
</organism>
<dbReference type="SMART" id="SM00382">
    <property type="entry name" value="AAA"/>
    <property type="match status" value="1"/>
</dbReference>
<evidence type="ECO:0000256" key="5">
    <source>
        <dbReference type="ARBA" id="ARBA00022840"/>
    </source>
</evidence>
<evidence type="ECO:0000256" key="9">
    <source>
        <dbReference type="SAM" id="MobiDB-lite"/>
    </source>
</evidence>
<dbReference type="EMBL" id="AZCT01000002">
    <property type="protein sequence ID" value="KRK13306.1"/>
    <property type="molecule type" value="Genomic_DNA"/>
</dbReference>
<keyword evidence="8" id="KW-0472">Membrane</keyword>
<keyword evidence="6 7" id="KW-0129">CBS domain</keyword>
<dbReference type="GO" id="GO:0031460">
    <property type="term" value="P:glycine betaine transport"/>
    <property type="evidence" value="ECO:0007669"/>
    <property type="project" value="InterPro"/>
</dbReference>
<dbReference type="GO" id="GO:0016887">
    <property type="term" value="F:ATP hydrolysis activity"/>
    <property type="evidence" value="ECO:0007669"/>
    <property type="project" value="UniProtKB-UniRule"/>
</dbReference>
<comment type="subunit">
    <text evidence="8">The complex is probably composed of two ATP-binding proteins, two transmembrane proteins and a solute-binding protein.</text>
</comment>
<dbReference type="PATRIC" id="fig|1423816.3.peg.1575"/>
<dbReference type="PANTHER" id="PTHR43117">
    <property type="entry name" value="OSMOPROTECTANT IMPORT ATP-BINDING PROTEIN OSMV"/>
    <property type="match status" value="1"/>
</dbReference>
<dbReference type="Pfam" id="PF00005">
    <property type="entry name" value="ABC_tran"/>
    <property type="match status" value="1"/>
</dbReference>
<dbReference type="Gene3D" id="3.40.50.300">
    <property type="entry name" value="P-loop containing nucleotide triphosphate hydrolases"/>
    <property type="match status" value="1"/>
</dbReference>
<dbReference type="SMART" id="SM00116">
    <property type="entry name" value="CBS"/>
    <property type="match status" value="2"/>
</dbReference>
<dbReference type="PROSITE" id="PS50893">
    <property type="entry name" value="ABC_TRANSPORTER_2"/>
    <property type="match status" value="1"/>
</dbReference>
<evidence type="ECO:0000256" key="1">
    <source>
        <dbReference type="ARBA" id="ARBA00005417"/>
    </source>
</evidence>
<dbReference type="PROSITE" id="PS00211">
    <property type="entry name" value="ABC_TRANSPORTER_1"/>
    <property type="match status" value="1"/>
</dbReference>
<name>A0A0R1F2P9_LACZE</name>
<protein>
    <recommendedName>
        <fullName evidence="8">Quaternary amine transport ATP-binding protein</fullName>
        <ecNumber evidence="8">7.6.2.9</ecNumber>
    </recommendedName>
</protein>
<evidence type="ECO:0000256" key="4">
    <source>
        <dbReference type="ARBA" id="ARBA00022741"/>
    </source>
</evidence>
<evidence type="ECO:0000259" key="10">
    <source>
        <dbReference type="PROSITE" id="PS50893"/>
    </source>
</evidence>
<dbReference type="CDD" id="cd04583">
    <property type="entry name" value="CBS_pair_ABC_OpuCA_assoc"/>
    <property type="match status" value="1"/>
</dbReference>
<dbReference type="PANTHER" id="PTHR43117:SF3">
    <property type="entry name" value="CHOLINE TRANSPORT ATP-BINDING PROTEIN OPUBA"/>
    <property type="match status" value="1"/>
</dbReference>
<accession>A0A0R1F2P9</accession>
<evidence type="ECO:0000313" key="13">
    <source>
        <dbReference type="Proteomes" id="UP000051984"/>
    </source>
</evidence>
<feature type="domain" description="ABC transporter" evidence="10">
    <location>
        <begin position="18"/>
        <end position="252"/>
    </location>
</feature>
<dbReference type="GO" id="GO:0006865">
    <property type="term" value="P:amino acid transport"/>
    <property type="evidence" value="ECO:0007669"/>
    <property type="project" value="UniProtKB-UniRule"/>
</dbReference>
<sequence>MESSNKGGRVMPEEQPMVQFKDVEKVYRGGNVAVEHINLEIHKGEFVCLIGTSGSGKTTTMRMINRMLEPSGGQILFNGKDIHKIDAVKLRRQIGYVIQNIGLMPHMTIYENITIVPKLLKWPEEKRREKAKELVDLVELPEDYLDRYPSELSGGQQQRIGVIRALAANQDLILMDEPYGALDPITREALQELIKNLQEKLGKTVVFVTHDMDEALKLATKIVVMDHGHIIQNATPTELLTHPANKFVENLVGQDRLVQARADVTTVEQIMLKNPAAITPGKSLAEAISLMRKRRVDTLLVTDDENHLKGFIDLESLETRYQSATSVGDITKSSIFYVNKNALLRDTADRILKRGFKYVPVVDNDQKLVGIVTRASLVDVVYDTIWGENEDDQASDSAKEPATPSDQETATDSAAADDRDAPKEV</sequence>
<feature type="compositionally biased region" description="Low complexity" evidence="9">
    <location>
        <begin position="405"/>
        <end position="414"/>
    </location>
</feature>
<dbReference type="EC" id="7.6.2.9" evidence="8"/>
<dbReference type="InterPro" id="IPR046342">
    <property type="entry name" value="CBS_dom_sf"/>
</dbReference>
<dbReference type="InterPro" id="IPR027417">
    <property type="entry name" value="P-loop_NTPase"/>
</dbReference>
<dbReference type="PROSITE" id="PS51371">
    <property type="entry name" value="CBS"/>
    <property type="match status" value="2"/>
</dbReference>
<dbReference type="Pfam" id="PF00571">
    <property type="entry name" value="CBS"/>
    <property type="match status" value="2"/>
</dbReference>
<keyword evidence="8" id="KW-1003">Cell membrane</keyword>
<dbReference type="SUPFAM" id="SSF52540">
    <property type="entry name" value="P-loop containing nucleoside triphosphate hydrolases"/>
    <property type="match status" value="1"/>
</dbReference>
<feature type="region of interest" description="Disordered" evidence="9">
    <location>
        <begin position="389"/>
        <end position="425"/>
    </location>
</feature>
<keyword evidence="3" id="KW-0677">Repeat</keyword>
<dbReference type="InterPro" id="IPR017871">
    <property type="entry name" value="ABC_transporter-like_CS"/>
</dbReference>
<comment type="similarity">
    <text evidence="1 8">Belongs to the ABC transporter superfamily.</text>
</comment>
<proteinExistence type="inferred from homology"/>
<keyword evidence="4 8" id="KW-0547">Nucleotide-binding</keyword>
<evidence type="ECO:0000256" key="2">
    <source>
        <dbReference type="ARBA" id="ARBA00022448"/>
    </source>
</evidence>
<evidence type="ECO:0000313" key="12">
    <source>
        <dbReference type="EMBL" id="KRK13306.1"/>
    </source>
</evidence>
<keyword evidence="5 8" id="KW-0067">ATP-binding</keyword>
<feature type="compositionally biased region" description="Basic and acidic residues" evidence="9">
    <location>
        <begin position="416"/>
        <end position="425"/>
    </location>
</feature>
<dbReference type="GO" id="GO:0005524">
    <property type="term" value="F:ATP binding"/>
    <property type="evidence" value="ECO:0007669"/>
    <property type="project" value="UniProtKB-UniRule"/>
</dbReference>
<dbReference type="InterPro" id="IPR005892">
    <property type="entry name" value="Gly-betaine_transp_ATP-bd"/>
</dbReference>
<comment type="catalytic activity">
    <reaction evidence="8">
        <text>a quaternary ammonium(out) + ATP + H2O = a quaternary ammonium(in) + ADP + phosphate + H(+)</text>
        <dbReference type="Rhea" id="RHEA:11036"/>
        <dbReference type="ChEBI" id="CHEBI:15377"/>
        <dbReference type="ChEBI" id="CHEBI:15378"/>
        <dbReference type="ChEBI" id="CHEBI:30616"/>
        <dbReference type="ChEBI" id="CHEBI:35267"/>
        <dbReference type="ChEBI" id="CHEBI:43474"/>
        <dbReference type="ChEBI" id="CHEBI:456216"/>
    </reaction>
</comment>
<dbReference type="SUPFAM" id="SSF54631">
    <property type="entry name" value="CBS-domain pair"/>
    <property type="match status" value="1"/>
</dbReference>
<dbReference type="InterPro" id="IPR003439">
    <property type="entry name" value="ABC_transporter-like_ATP-bd"/>
</dbReference>
<keyword evidence="2 8" id="KW-0813">Transport</keyword>
<dbReference type="InterPro" id="IPR000644">
    <property type="entry name" value="CBS_dom"/>
</dbReference>
<comment type="subcellular location">
    <subcellularLocation>
        <location evidence="8">Cell inner membrane</location>
        <topology evidence="8">Peripheral membrane protein</topology>
    </subcellularLocation>
</comment>